<feature type="transmembrane region" description="Helical" evidence="8">
    <location>
        <begin position="341"/>
        <end position="360"/>
    </location>
</feature>
<keyword evidence="3" id="KW-0813">Transport</keyword>
<dbReference type="Pfam" id="PF00873">
    <property type="entry name" value="ACR_tran"/>
    <property type="match status" value="1"/>
</dbReference>
<evidence type="ECO:0000256" key="3">
    <source>
        <dbReference type="ARBA" id="ARBA00022448"/>
    </source>
</evidence>
<feature type="transmembrane region" description="Helical" evidence="8">
    <location>
        <begin position="880"/>
        <end position="899"/>
    </location>
</feature>
<dbReference type="SUPFAM" id="SSF82693">
    <property type="entry name" value="Multidrug efflux transporter AcrB pore domain, PN1, PN2, PC1 and PC2 subdomains"/>
    <property type="match status" value="2"/>
</dbReference>
<proteinExistence type="inferred from homology"/>
<dbReference type="RefSeq" id="WP_124877846.1">
    <property type="nucleotide sequence ID" value="NZ_RQJO01000011.1"/>
</dbReference>
<dbReference type="EMBL" id="RQJO01000011">
    <property type="protein sequence ID" value="RRA99814.1"/>
    <property type="molecule type" value="Genomic_DNA"/>
</dbReference>
<dbReference type="PRINTS" id="PR00702">
    <property type="entry name" value="ACRIFLAVINRP"/>
</dbReference>
<dbReference type="Gene3D" id="3.30.70.1320">
    <property type="entry name" value="Multidrug efflux transporter AcrB pore domain like"/>
    <property type="match status" value="1"/>
</dbReference>
<sequence>MIQNALKVALANRTAFVIAALLLMAAGLVCFRFLKIEAYPDIADTNVIVIAQYAGRAAEEVEQQVTIPLERALNNTPRVIARRSRTIFGLAVVQLNFEDGTNDYFARQQVIERLAAAELPDGVTPELGPLTTAVGEIYRYVVEAPPTFSPMQLRDLQDWVIRPALTQVSGIADVVTFGGPVKQFHVLTSPDRLRKYNLTMETIIEAVQANNLNTGGSIVERGGQGFAVRGLGAIQRANDIDNIVLTTINGVPVYIRDVASVEVAPPQPQGILGYTIPVKGVDVNSGVEGIVSLRRGENPTEVLKALKERIVDLQDNELPKGVKLQIIYDRSTLVDYTLETVSHTLLEGISIVVIILVLFLGDIRSALVVAITIPFSLLFAFILMKLTGIPANLLSLGAIDFGIIVDGACVMAAHLIHSYRYAANRATEPGEPRKNIVTLTIESAGEVGREIFFAVTIIILAYLPILTMQRVEGKLFSPMALTLAFAVIGSMLFALTLIPVLMTFVYRKQVETVQPAKQKRKTIFDRIQGSYVRIILRTLQKPRAVFFSGLVLVLVVIGLGVRIGTEFLPTLDEGSIFMRSFLPAGTNITENQKIAPVIRQVAARHSQIESIVTQSGRNDDGTDPFPANRTEILMILKPYDGWVHDTTKQQLLTTIKSQLEEQLPGANLSFGQPIIDQVTEIVTGSASDLAINLTGYDLTLLRSKADQVLKIVRGIEGSSESGIEQEGPQAQMSININRQQVARYGINVAAIQTMIEAAIGGKVISTLYDGPRRYDIVVRYLPENRNNIDVIRSLQVPSPGGSLIPMSQLADVQLIDGQTNIYRLDGKRLVTVRTNIRGRDQGSFVAEARRKVRQLVTLPHGYAVAYGGQFENLERAGKQLMVAIPLTVVIVLAVLFLLFQSVRYALMTVVCVLFGLAGGIAALLVRGYNFNVSAGVGFVSLFGLSVMAGVLLIAAINRERETGGMPLKMVVAHASGEQLRAIMMMLIVAIIGLIPAATSSGIGSDVQRPLATVIIGGLTSTLLFTPFLLPPLYYWVERNRRKKPVPKPEEVVVSSRT</sequence>
<evidence type="ECO:0000256" key="5">
    <source>
        <dbReference type="ARBA" id="ARBA00022692"/>
    </source>
</evidence>
<feature type="transmembrane region" description="Helical" evidence="8">
    <location>
        <begin position="367"/>
        <end position="387"/>
    </location>
</feature>
<keyword evidence="10" id="KW-1185">Reference proteome</keyword>
<dbReference type="OrthoDB" id="636130at2"/>
<dbReference type="InterPro" id="IPR004763">
    <property type="entry name" value="CusA-like"/>
</dbReference>
<dbReference type="PANTHER" id="PTHR32063:SF17">
    <property type="entry name" value="CATION EFFLUX SYSTEM PROTEIN"/>
    <property type="match status" value="1"/>
</dbReference>
<keyword evidence="5 8" id="KW-0812">Transmembrane</keyword>
<dbReference type="PANTHER" id="PTHR32063">
    <property type="match status" value="1"/>
</dbReference>
<feature type="transmembrane region" description="Helical" evidence="8">
    <location>
        <begin position="544"/>
        <end position="563"/>
    </location>
</feature>
<reference evidence="9 10" key="1">
    <citation type="submission" date="2018-11" db="EMBL/GenBank/DDBJ databases">
        <authorList>
            <person name="Zhou Z."/>
            <person name="Wang G."/>
        </authorList>
    </citation>
    <scope>NUCLEOTIDE SEQUENCE [LARGE SCALE GENOMIC DNA]</scope>
    <source>
        <strain evidence="9 10">KCTC52004</strain>
    </source>
</reference>
<feature type="transmembrane region" description="Helical" evidence="8">
    <location>
        <begin position="393"/>
        <end position="416"/>
    </location>
</feature>
<comment type="similarity">
    <text evidence="2">Belongs to the resistance-nodulation-cell division (RND) (TC 2.A.6) family.</text>
</comment>
<dbReference type="SUPFAM" id="SSF82714">
    <property type="entry name" value="Multidrug efflux transporter AcrB TolC docking domain, DN and DC subdomains"/>
    <property type="match status" value="2"/>
</dbReference>
<comment type="caution">
    <text evidence="9">The sequence shown here is derived from an EMBL/GenBank/DDBJ whole genome shotgun (WGS) entry which is preliminary data.</text>
</comment>
<dbReference type="Gene3D" id="1.20.1640.10">
    <property type="entry name" value="Multidrug efflux transporter AcrB transmembrane domain"/>
    <property type="match status" value="2"/>
</dbReference>
<dbReference type="Gene3D" id="3.30.70.1440">
    <property type="entry name" value="Multidrug efflux transporter AcrB pore domain"/>
    <property type="match status" value="1"/>
</dbReference>
<keyword evidence="4" id="KW-1003">Cell membrane</keyword>
<feature type="transmembrane region" description="Helical" evidence="8">
    <location>
        <begin position="12"/>
        <end position="34"/>
    </location>
</feature>
<feature type="transmembrane region" description="Helical" evidence="8">
    <location>
        <begin position="451"/>
        <end position="468"/>
    </location>
</feature>
<feature type="transmembrane region" description="Helical" evidence="8">
    <location>
        <begin position="934"/>
        <end position="957"/>
    </location>
</feature>
<dbReference type="Gene3D" id="3.30.2090.10">
    <property type="entry name" value="Multidrug efflux transporter AcrB TolC docking domain, DN and DC subdomains"/>
    <property type="match status" value="2"/>
</dbReference>
<dbReference type="GO" id="GO:0008324">
    <property type="term" value="F:monoatomic cation transmembrane transporter activity"/>
    <property type="evidence" value="ECO:0007669"/>
    <property type="project" value="InterPro"/>
</dbReference>
<feature type="transmembrane region" description="Helical" evidence="8">
    <location>
        <begin position="978"/>
        <end position="998"/>
    </location>
</feature>
<dbReference type="InterPro" id="IPR027463">
    <property type="entry name" value="AcrB_DN_DC_subdom"/>
</dbReference>
<dbReference type="NCBIfam" id="TIGR00914">
    <property type="entry name" value="2A0601"/>
    <property type="match status" value="1"/>
</dbReference>
<accession>A0A3P1BFK3</accession>
<keyword evidence="7 8" id="KW-0472">Membrane</keyword>
<evidence type="ECO:0000256" key="1">
    <source>
        <dbReference type="ARBA" id="ARBA00004651"/>
    </source>
</evidence>
<evidence type="ECO:0000256" key="8">
    <source>
        <dbReference type="SAM" id="Phobius"/>
    </source>
</evidence>
<evidence type="ECO:0000256" key="2">
    <source>
        <dbReference type="ARBA" id="ARBA00010942"/>
    </source>
</evidence>
<gene>
    <name evidence="9" type="ORF">EHT25_24585</name>
</gene>
<evidence type="ECO:0000256" key="7">
    <source>
        <dbReference type="ARBA" id="ARBA00023136"/>
    </source>
</evidence>
<dbReference type="GO" id="GO:0005886">
    <property type="term" value="C:plasma membrane"/>
    <property type="evidence" value="ECO:0007669"/>
    <property type="project" value="UniProtKB-SubCell"/>
</dbReference>
<name>A0A3P1BFK3_9BACT</name>
<keyword evidence="6 8" id="KW-1133">Transmembrane helix</keyword>
<comment type="subcellular location">
    <subcellularLocation>
        <location evidence="1">Cell membrane</location>
        <topology evidence="1">Multi-pass membrane protein</topology>
    </subcellularLocation>
</comment>
<dbReference type="Proteomes" id="UP000271925">
    <property type="component" value="Unassembled WGS sequence"/>
</dbReference>
<feature type="transmembrane region" description="Helical" evidence="8">
    <location>
        <begin position="1010"/>
        <end position="1036"/>
    </location>
</feature>
<evidence type="ECO:0000256" key="4">
    <source>
        <dbReference type="ARBA" id="ARBA00022475"/>
    </source>
</evidence>
<evidence type="ECO:0000256" key="6">
    <source>
        <dbReference type="ARBA" id="ARBA00022989"/>
    </source>
</evidence>
<dbReference type="InterPro" id="IPR001036">
    <property type="entry name" value="Acrflvin-R"/>
</dbReference>
<evidence type="ECO:0000313" key="9">
    <source>
        <dbReference type="EMBL" id="RRA99814.1"/>
    </source>
</evidence>
<feature type="transmembrane region" description="Helical" evidence="8">
    <location>
        <begin position="480"/>
        <end position="506"/>
    </location>
</feature>
<dbReference type="Gene3D" id="3.30.70.1430">
    <property type="entry name" value="Multidrug efflux transporter AcrB pore domain"/>
    <property type="match status" value="2"/>
</dbReference>
<dbReference type="GO" id="GO:0042910">
    <property type="term" value="F:xenobiotic transmembrane transporter activity"/>
    <property type="evidence" value="ECO:0007669"/>
    <property type="project" value="TreeGrafter"/>
</dbReference>
<dbReference type="SUPFAM" id="SSF82866">
    <property type="entry name" value="Multidrug efflux transporter AcrB transmembrane domain"/>
    <property type="match status" value="2"/>
</dbReference>
<organism evidence="9 10">
    <name type="scientific">Larkinella rosea</name>
    <dbReference type="NCBI Taxonomy" id="2025312"/>
    <lineage>
        <taxon>Bacteria</taxon>
        <taxon>Pseudomonadati</taxon>
        <taxon>Bacteroidota</taxon>
        <taxon>Cytophagia</taxon>
        <taxon>Cytophagales</taxon>
        <taxon>Spirosomataceae</taxon>
        <taxon>Larkinella</taxon>
    </lineage>
</organism>
<feature type="transmembrane region" description="Helical" evidence="8">
    <location>
        <begin position="906"/>
        <end position="928"/>
    </location>
</feature>
<dbReference type="AlphaFoldDB" id="A0A3P1BFK3"/>
<protein>
    <submittedName>
        <fullName evidence="9">Efflux RND transporter permease subunit</fullName>
    </submittedName>
</protein>
<evidence type="ECO:0000313" key="10">
    <source>
        <dbReference type="Proteomes" id="UP000271925"/>
    </source>
</evidence>